<evidence type="ECO:0000313" key="2">
    <source>
        <dbReference type="EMBL" id="EQD80607.1"/>
    </source>
</evidence>
<accession>T1CDS4</accession>
<dbReference type="EMBL" id="AUZX01000543">
    <property type="protein sequence ID" value="EQD80607.1"/>
    <property type="molecule type" value="Genomic_DNA"/>
</dbReference>
<evidence type="ECO:0000259" key="1">
    <source>
        <dbReference type="Pfam" id="PF18480"/>
    </source>
</evidence>
<dbReference type="Pfam" id="PF18480">
    <property type="entry name" value="DUF5615"/>
    <property type="match status" value="1"/>
</dbReference>
<dbReference type="InterPro" id="IPR041049">
    <property type="entry name" value="DUF5615"/>
</dbReference>
<feature type="domain" description="DUF5615" evidence="1">
    <location>
        <begin position="1"/>
        <end position="91"/>
    </location>
</feature>
<name>T1CDS4_9ZZZZ</name>
<sequence>MKLLVDENLSRRMLPALQAHYPASTHVCLIGLERATDAEIWEYAARECFVIVTRDSDFSDLAVVRGSPPQVIHLSVTNCRREHVARLLIEQKAC</sequence>
<reference evidence="2" key="1">
    <citation type="submission" date="2013-08" db="EMBL/GenBank/DDBJ databases">
        <authorList>
            <person name="Mendez C."/>
            <person name="Richter M."/>
            <person name="Ferrer M."/>
            <person name="Sanchez J."/>
        </authorList>
    </citation>
    <scope>NUCLEOTIDE SEQUENCE</scope>
</reference>
<dbReference type="AlphaFoldDB" id="T1CDS4"/>
<reference evidence="2" key="2">
    <citation type="journal article" date="2014" name="ISME J.">
        <title>Microbial stratification in low pH oxic and suboxic macroscopic growths along an acid mine drainage.</title>
        <authorList>
            <person name="Mendez-Garcia C."/>
            <person name="Mesa V."/>
            <person name="Sprenger R.R."/>
            <person name="Richter M."/>
            <person name="Diez M.S."/>
            <person name="Solano J."/>
            <person name="Bargiela R."/>
            <person name="Golyshina O.V."/>
            <person name="Manteca A."/>
            <person name="Ramos J.L."/>
            <person name="Gallego J.R."/>
            <person name="Llorente I."/>
            <person name="Martins Dos Santos V.A."/>
            <person name="Jensen O.N."/>
            <person name="Pelaez A.I."/>
            <person name="Sanchez J."/>
            <person name="Ferrer M."/>
        </authorList>
    </citation>
    <scope>NUCLEOTIDE SEQUENCE</scope>
</reference>
<organism evidence="2">
    <name type="scientific">mine drainage metagenome</name>
    <dbReference type="NCBI Taxonomy" id="410659"/>
    <lineage>
        <taxon>unclassified sequences</taxon>
        <taxon>metagenomes</taxon>
        <taxon>ecological metagenomes</taxon>
    </lineage>
</organism>
<comment type="caution">
    <text evidence="2">The sequence shown here is derived from an EMBL/GenBank/DDBJ whole genome shotgun (WGS) entry which is preliminary data.</text>
</comment>
<protein>
    <recommendedName>
        <fullName evidence="1">DUF5615 domain-containing protein</fullName>
    </recommendedName>
</protein>
<proteinExistence type="predicted"/>
<gene>
    <name evidence="2" type="ORF">B1A_00713</name>
</gene>